<evidence type="ECO:0000256" key="1">
    <source>
        <dbReference type="SAM" id="Phobius"/>
    </source>
</evidence>
<reference evidence="2 3" key="1">
    <citation type="submission" date="2019-06" db="EMBL/GenBank/DDBJ databases">
        <title>Sequencing the genomes of 1000 actinobacteria strains.</title>
        <authorList>
            <person name="Klenk H.-P."/>
        </authorList>
    </citation>
    <scope>NUCLEOTIDE SEQUENCE [LARGE SCALE GENOMIC DNA]</scope>
    <source>
        <strain evidence="2 3">DSM 45671</strain>
    </source>
</reference>
<dbReference type="Gene3D" id="1.50.10.150">
    <property type="entry name" value="Voltage-dependent anion channel"/>
    <property type="match status" value="1"/>
</dbReference>
<accession>A0A561T595</accession>
<keyword evidence="1" id="KW-1133">Transmembrane helix</keyword>
<sequence>MALAQLRLLPVFLRLRFSIGFWAFTFAWAAVASVALHWLVTTTPPGHVVWSWVVLAAVTVLVGAIAVRSVVALVAGTLFPPNPRAVPVAAPPAGRALEEAGR</sequence>
<organism evidence="2 3">
    <name type="scientific">Pseudonocardia hierapolitana</name>
    <dbReference type="NCBI Taxonomy" id="1128676"/>
    <lineage>
        <taxon>Bacteria</taxon>
        <taxon>Bacillati</taxon>
        <taxon>Actinomycetota</taxon>
        <taxon>Actinomycetes</taxon>
        <taxon>Pseudonocardiales</taxon>
        <taxon>Pseudonocardiaceae</taxon>
        <taxon>Pseudonocardia</taxon>
    </lineage>
</organism>
<name>A0A561T595_9PSEU</name>
<dbReference type="InterPro" id="IPR038665">
    <property type="entry name" value="Voltage-dep_anion_channel_sf"/>
</dbReference>
<dbReference type="AlphaFoldDB" id="A0A561T595"/>
<feature type="transmembrane region" description="Helical" evidence="1">
    <location>
        <begin position="52"/>
        <end position="75"/>
    </location>
</feature>
<keyword evidence="1" id="KW-0812">Transmembrane</keyword>
<dbReference type="Proteomes" id="UP000321261">
    <property type="component" value="Unassembled WGS sequence"/>
</dbReference>
<proteinExistence type="predicted"/>
<keyword evidence="1" id="KW-0472">Membrane</keyword>
<feature type="transmembrane region" description="Helical" evidence="1">
    <location>
        <begin position="21"/>
        <end position="40"/>
    </location>
</feature>
<dbReference type="EMBL" id="VIWU01000001">
    <property type="protein sequence ID" value="TWF82286.1"/>
    <property type="molecule type" value="Genomic_DNA"/>
</dbReference>
<keyword evidence="3" id="KW-1185">Reference proteome</keyword>
<dbReference type="RefSeq" id="WP_212612881.1">
    <property type="nucleotide sequence ID" value="NZ_VIWU01000001.1"/>
</dbReference>
<evidence type="ECO:0000313" key="3">
    <source>
        <dbReference type="Proteomes" id="UP000321261"/>
    </source>
</evidence>
<evidence type="ECO:0000313" key="2">
    <source>
        <dbReference type="EMBL" id="TWF82286.1"/>
    </source>
</evidence>
<protein>
    <submittedName>
        <fullName evidence="2">Uncharacterized protein</fullName>
    </submittedName>
</protein>
<comment type="caution">
    <text evidence="2">The sequence shown here is derived from an EMBL/GenBank/DDBJ whole genome shotgun (WGS) entry which is preliminary data.</text>
</comment>
<gene>
    <name evidence="2" type="ORF">FHX44_118235</name>
</gene>